<keyword evidence="3 5" id="KW-0067">ATP-binding</keyword>
<dbReference type="PANTHER" id="PTHR24220">
    <property type="entry name" value="IMPORT ATP-BINDING PROTEIN"/>
    <property type="match status" value="1"/>
</dbReference>
<dbReference type="InterPro" id="IPR015854">
    <property type="entry name" value="ABC_transpr_LolD-like"/>
</dbReference>
<dbReference type="RefSeq" id="WP_328984934.1">
    <property type="nucleotide sequence ID" value="NZ_CP121472.1"/>
</dbReference>
<gene>
    <name evidence="5" type="primary">hrtA</name>
    <name evidence="5" type="ORF">Thiowin_04294</name>
</gene>
<dbReference type="EMBL" id="CP121472">
    <property type="protein sequence ID" value="WPL19187.1"/>
    <property type="molecule type" value="Genomic_DNA"/>
</dbReference>
<keyword evidence="6" id="KW-1185">Reference proteome</keyword>
<accession>A0ABZ0SE50</accession>
<dbReference type="PROSITE" id="PS50893">
    <property type="entry name" value="ABC_TRANSPORTER_2"/>
    <property type="match status" value="1"/>
</dbReference>
<evidence type="ECO:0000256" key="3">
    <source>
        <dbReference type="ARBA" id="ARBA00022840"/>
    </source>
</evidence>
<dbReference type="SUPFAM" id="SSF52540">
    <property type="entry name" value="P-loop containing nucleoside triphosphate hydrolases"/>
    <property type="match status" value="1"/>
</dbReference>
<dbReference type="GO" id="GO:0005524">
    <property type="term" value="F:ATP binding"/>
    <property type="evidence" value="ECO:0007669"/>
    <property type="project" value="UniProtKB-KW"/>
</dbReference>
<name>A0ABZ0SE50_9GAMM</name>
<evidence type="ECO:0000259" key="4">
    <source>
        <dbReference type="PROSITE" id="PS50893"/>
    </source>
</evidence>
<dbReference type="EC" id="3.6.3.-" evidence="5"/>
<dbReference type="GO" id="GO:0016787">
    <property type="term" value="F:hydrolase activity"/>
    <property type="evidence" value="ECO:0007669"/>
    <property type="project" value="UniProtKB-KW"/>
</dbReference>
<dbReference type="InterPro" id="IPR003439">
    <property type="entry name" value="ABC_transporter-like_ATP-bd"/>
</dbReference>
<feature type="domain" description="ABC transporter" evidence="4">
    <location>
        <begin position="11"/>
        <end position="236"/>
    </location>
</feature>
<evidence type="ECO:0000313" key="6">
    <source>
        <dbReference type="Proteomes" id="UP001432180"/>
    </source>
</evidence>
<dbReference type="CDD" id="cd03255">
    <property type="entry name" value="ABC_MJ0796_LolCDE_FtsE"/>
    <property type="match status" value="1"/>
</dbReference>
<dbReference type="InterPro" id="IPR027417">
    <property type="entry name" value="P-loop_NTPase"/>
</dbReference>
<dbReference type="InterPro" id="IPR003593">
    <property type="entry name" value="AAA+_ATPase"/>
</dbReference>
<organism evidence="5 6">
    <name type="scientific">Thiorhodovibrio winogradskyi</name>
    <dbReference type="NCBI Taxonomy" id="77007"/>
    <lineage>
        <taxon>Bacteria</taxon>
        <taxon>Pseudomonadati</taxon>
        <taxon>Pseudomonadota</taxon>
        <taxon>Gammaproteobacteria</taxon>
        <taxon>Chromatiales</taxon>
        <taxon>Chromatiaceae</taxon>
        <taxon>Thiorhodovibrio</taxon>
    </lineage>
</organism>
<evidence type="ECO:0000256" key="2">
    <source>
        <dbReference type="ARBA" id="ARBA00022741"/>
    </source>
</evidence>
<sequence length="236" mass="26392">MSKTPSNSLWVKAFGVDYAYGAGRTEKQVLFHCHLSLIRGQFVILTGPSGSGKTTLLTLIGALRSLQSGSIELGGRQLLGMQPREMNFVRRDIGFIFQDHNLFRALTAEQTLRLAMRLFPHRYSRQDLREAPSRILDALGMAEHMKARPDEISTGQKQRVAIARALINRPNTILADEPTASLDRDTAQIVIDLLRERAKKENALVLIVSHDQRLFTTADRVIRMVDGSILAQDSDT</sequence>
<dbReference type="Pfam" id="PF00005">
    <property type="entry name" value="ABC_tran"/>
    <property type="match status" value="1"/>
</dbReference>
<dbReference type="Proteomes" id="UP001432180">
    <property type="component" value="Chromosome"/>
</dbReference>
<dbReference type="SMART" id="SM00382">
    <property type="entry name" value="AAA"/>
    <property type="match status" value="1"/>
</dbReference>
<keyword evidence="2" id="KW-0547">Nucleotide-binding</keyword>
<evidence type="ECO:0000256" key="1">
    <source>
        <dbReference type="ARBA" id="ARBA00022448"/>
    </source>
</evidence>
<proteinExistence type="predicted"/>
<dbReference type="Gene3D" id="3.40.50.300">
    <property type="entry name" value="P-loop containing nucleotide triphosphate hydrolases"/>
    <property type="match status" value="1"/>
</dbReference>
<keyword evidence="5" id="KW-0378">Hydrolase</keyword>
<dbReference type="InterPro" id="IPR017911">
    <property type="entry name" value="MacB-like_ATP-bd"/>
</dbReference>
<dbReference type="PANTHER" id="PTHR24220:SF376">
    <property type="entry name" value="ABC TRANSPORTER"/>
    <property type="match status" value="1"/>
</dbReference>
<evidence type="ECO:0000313" key="5">
    <source>
        <dbReference type="EMBL" id="WPL19187.1"/>
    </source>
</evidence>
<protein>
    <submittedName>
        <fullName evidence="5">Hemin import ATP-binding protein HrtA</fullName>
        <ecNumber evidence="5">3.6.3.-</ecNumber>
    </submittedName>
</protein>
<keyword evidence="1" id="KW-0813">Transport</keyword>
<reference evidence="5 6" key="1">
    <citation type="journal article" date="2023" name="Microorganisms">
        <title>Thiorhodovibrio frisius and Trv. litoralis spp. nov., Two Novel Members from a Clade of Fastidious Purple Sulfur Bacteria That Exhibit Unique Red-Shifted Light-Harvesting Capabilities.</title>
        <authorList>
            <person name="Methner A."/>
            <person name="Kuzyk S.B."/>
            <person name="Petersen J."/>
            <person name="Bauer S."/>
            <person name="Brinkmann H."/>
            <person name="Sichau K."/>
            <person name="Wanner G."/>
            <person name="Wolf J."/>
            <person name="Neumann-Schaal M."/>
            <person name="Henke P."/>
            <person name="Tank M."/>
            <person name="Sproer C."/>
            <person name="Bunk B."/>
            <person name="Overmann J."/>
        </authorList>
    </citation>
    <scope>NUCLEOTIDE SEQUENCE [LARGE SCALE GENOMIC DNA]</scope>
    <source>
        <strain evidence="5 6">DSM 6702</strain>
    </source>
</reference>